<reference evidence="1" key="1">
    <citation type="submission" date="2021-06" db="EMBL/GenBank/DDBJ databases">
        <authorList>
            <person name="Kallberg Y."/>
            <person name="Tangrot J."/>
            <person name="Rosling A."/>
        </authorList>
    </citation>
    <scope>NUCLEOTIDE SEQUENCE</scope>
    <source>
        <strain evidence="1">IL203A</strain>
    </source>
</reference>
<dbReference type="EMBL" id="CAJVPU010009822">
    <property type="protein sequence ID" value="CAG8598764.1"/>
    <property type="molecule type" value="Genomic_DNA"/>
</dbReference>
<keyword evidence="2" id="KW-1185">Reference proteome</keyword>
<dbReference type="Proteomes" id="UP000789702">
    <property type="component" value="Unassembled WGS sequence"/>
</dbReference>
<comment type="caution">
    <text evidence="1">The sequence shown here is derived from an EMBL/GenBank/DDBJ whole genome shotgun (WGS) entry which is preliminary data.</text>
</comment>
<organism evidence="1 2">
    <name type="scientific">Dentiscutata heterogama</name>
    <dbReference type="NCBI Taxonomy" id="1316150"/>
    <lineage>
        <taxon>Eukaryota</taxon>
        <taxon>Fungi</taxon>
        <taxon>Fungi incertae sedis</taxon>
        <taxon>Mucoromycota</taxon>
        <taxon>Glomeromycotina</taxon>
        <taxon>Glomeromycetes</taxon>
        <taxon>Diversisporales</taxon>
        <taxon>Gigasporaceae</taxon>
        <taxon>Dentiscutata</taxon>
    </lineage>
</organism>
<evidence type="ECO:0000313" key="1">
    <source>
        <dbReference type="EMBL" id="CAG8598764.1"/>
    </source>
</evidence>
<feature type="non-terminal residue" evidence="1">
    <location>
        <position position="1"/>
    </location>
</feature>
<protein>
    <submittedName>
        <fullName evidence="1">5343_t:CDS:1</fullName>
    </submittedName>
</protein>
<name>A0ACA9MM36_9GLOM</name>
<gene>
    <name evidence="1" type="ORF">DHETER_LOCUS7161</name>
</gene>
<evidence type="ECO:0000313" key="2">
    <source>
        <dbReference type="Proteomes" id="UP000789702"/>
    </source>
</evidence>
<proteinExistence type="predicted"/>
<accession>A0ACA9MM36</accession>
<sequence>IMMTKMEDTFETVSCIKSELIKIIEAAVNITDMISPIFPIAALINNIFTIHESVQLNEEISKFTIDQIVSAKVAIKFLKLLTKIKVYAEKLPQLEDIKAILNANSIRKKFIRLMKEYGACMRDLKFAMIVDDNILRDDLVNAVKVFMSSLS</sequence>